<feature type="region of interest" description="Disordered" evidence="1">
    <location>
        <begin position="186"/>
        <end position="206"/>
    </location>
</feature>
<protein>
    <submittedName>
        <fullName evidence="4">Transmembrane protein 188</fullName>
    </submittedName>
</protein>
<dbReference type="AlphaFoldDB" id="A0A0N5A847"/>
<keyword evidence="2" id="KW-0812">Transmembrane</keyword>
<keyword evidence="2" id="KW-1133">Transmembrane helix</keyword>
<accession>A0A0N5A847</accession>
<dbReference type="Proteomes" id="UP000046393">
    <property type="component" value="Unplaced"/>
</dbReference>
<evidence type="ECO:0000313" key="3">
    <source>
        <dbReference type="Proteomes" id="UP000046393"/>
    </source>
</evidence>
<feature type="transmembrane region" description="Helical" evidence="2">
    <location>
        <begin position="50"/>
        <end position="69"/>
    </location>
</feature>
<evidence type="ECO:0000313" key="4">
    <source>
        <dbReference type="WBParaSite" id="SMUV_0000022701-mRNA-1"/>
    </source>
</evidence>
<sequence>MTTTSETTTNVNTRENYPEELRRWEMQYSSTESLDSTRIPVNSYEEIKKLIILAGIFFMVAILFFLMKLEVPLEVIFKWSPIVWLLGVLMCCLLMNFLCYCRRLYKRRREMNRRQQELLMALNLTSTYPCLRPVPHQQCCETNAQRLLLPTDSLSSLPSYNQAVASSGDYPMFKISFPRVIPKKPPPSYDDALRMTNQTPPLPPYS</sequence>
<dbReference type="WBParaSite" id="SMUV_0000022701-mRNA-1">
    <property type="protein sequence ID" value="SMUV_0000022701-mRNA-1"/>
    <property type="gene ID" value="SMUV_0000022701"/>
</dbReference>
<evidence type="ECO:0000256" key="2">
    <source>
        <dbReference type="SAM" id="Phobius"/>
    </source>
</evidence>
<keyword evidence="3" id="KW-1185">Reference proteome</keyword>
<name>A0A0N5A847_9BILA</name>
<organism evidence="3 4">
    <name type="scientific">Syphacia muris</name>
    <dbReference type="NCBI Taxonomy" id="451379"/>
    <lineage>
        <taxon>Eukaryota</taxon>
        <taxon>Metazoa</taxon>
        <taxon>Ecdysozoa</taxon>
        <taxon>Nematoda</taxon>
        <taxon>Chromadorea</taxon>
        <taxon>Rhabditida</taxon>
        <taxon>Spirurina</taxon>
        <taxon>Oxyuridomorpha</taxon>
        <taxon>Oxyuroidea</taxon>
        <taxon>Oxyuridae</taxon>
        <taxon>Syphacia</taxon>
    </lineage>
</organism>
<evidence type="ECO:0000256" key="1">
    <source>
        <dbReference type="SAM" id="MobiDB-lite"/>
    </source>
</evidence>
<proteinExistence type="predicted"/>
<keyword evidence="2" id="KW-0472">Membrane</keyword>
<reference evidence="4" key="1">
    <citation type="submission" date="2017-02" db="UniProtKB">
        <authorList>
            <consortium name="WormBaseParasite"/>
        </authorList>
    </citation>
    <scope>IDENTIFICATION</scope>
</reference>
<feature type="transmembrane region" description="Helical" evidence="2">
    <location>
        <begin position="81"/>
        <end position="101"/>
    </location>
</feature>